<feature type="compositionally biased region" description="Basic and acidic residues" evidence="1">
    <location>
        <begin position="95"/>
        <end position="117"/>
    </location>
</feature>
<evidence type="ECO:0000313" key="2">
    <source>
        <dbReference type="EMBL" id="TVY49697.1"/>
    </source>
</evidence>
<accession>A0A8H8S792</accession>
<dbReference type="AlphaFoldDB" id="A0A8H8S792"/>
<dbReference type="OrthoDB" id="337486at2759"/>
<evidence type="ECO:0000256" key="1">
    <source>
        <dbReference type="SAM" id="MobiDB-lite"/>
    </source>
</evidence>
<dbReference type="PANTHER" id="PTHR14303:SF0">
    <property type="entry name" value="DNA POLYMERASE DELTA SUBUNIT 4"/>
    <property type="match status" value="1"/>
</dbReference>
<dbReference type="InterPro" id="IPR007218">
    <property type="entry name" value="DNA_pol_delta_4"/>
</dbReference>
<feature type="compositionally biased region" description="Polar residues" evidence="1">
    <location>
        <begin position="1"/>
        <end position="24"/>
    </location>
</feature>
<keyword evidence="3" id="KW-1185">Reference proteome</keyword>
<feature type="compositionally biased region" description="Acidic residues" evidence="1">
    <location>
        <begin position="55"/>
        <end position="76"/>
    </location>
</feature>
<feature type="region of interest" description="Disordered" evidence="1">
    <location>
        <begin position="1"/>
        <end position="76"/>
    </location>
</feature>
<dbReference type="PANTHER" id="PTHR14303">
    <property type="entry name" value="DNA POLYMERASE DELTA SUBUNIT 4"/>
    <property type="match status" value="1"/>
</dbReference>
<evidence type="ECO:0000313" key="3">
    <source>
        <dbReference type="Proteomes" id="UP000443090"/>
    </source>
</evidence>
<dbReference type="GO" id="GO:0000731">
    <property type="term" value="P:DNA synthesis involved in DNA repair"/>
    <property type="evidence" value="ECO:0007669"/>
    <property type="project" value="InterPro"/>
</dbReference>
<feature type="region of interest" description="Disordered" evidence="1">
    <location>
        <begin position="89"/>
        <end position="117"/>
    </location>
</feature>
<dbReference type="GO" id="GO:0006261">
    <property type="term" value="P:DNA-templated DNA replication"/>
    <property type="evidence" value="ECO:0007669"/>
    <property type="project" value="TreeGrafter"/>
</dbReference>
<protein>
    <submittedName>
        <fullName evidence="2">DNA polymerase delta subunit</fullName>
    </submittedName>
</protein>
<gene>
    <name evidence="2" type="primary">cdm1</name>
    <name evidence="2" type="ORF">LOCC1_G000287</name>
</gene>
<dbReference type="GO" id="GO:0043625">
    <property type="term" value="C:delta DNA polymerase complex"/>
    <property type="evidence" value="ECO:0007669"/>
    <property type="project" value="TreeGrafter"/>
</dbReference>
<dbReference type="EMBL" id="QGMI01000007">
    <property type="protein sequence ID" value="TVY49697.1"/>
    <property type="molecule type" value="Genomic_DNA"/>
</dbReference>
<sequence>MPATCRSRTSSGPAARGSQKTLSFGPTKASKPSTKKSKLAASPLSKTSNTNNIDIDIDIDQDEDVGGDVGGDVDVDVDVGHMTSEAAIASQRAQEAQRVKKEGPSAEEERARKVSDAQVRRYWKEREAERRAPRIHQGDLGVEEKVLRLWDMSSQYGPAIGIARMKRWVRANKLGLNPPIEVLAVLIKEEDKGNKGSERAYVDELMSSKFVVGDA</sequence>
<comment type="caution">
    <text evidence="2">The sequence shown here is derived from an EMBL/GenBank/DDBJ whole genome shotgun (WGS) entry which is preliminary data.</text>
</comment>
<dbReference type="Proteomes" id="UP000443090">
    <property type="component" value="Unassembled WGS sequence"/>
</dbReference>
<feature type="compositionally biased region" description="Low complexity" evidence="1">
    <location>
        <begin position="39"/>
        <end position="48"/>
    </location>
</feature>
<reference evidence="2 3" key="1">
    <citation type="submission" date="2018-05" db="EMBL/GenBank/DDBJ databases">
        <title>Genome sequencing and assembly of the regulated plant pathogen Lachnellula willkommii and related sister species for the development of diagnostic species identification markers.</title>
        <authorList>
            <person name="Giroux E."/>
            <person name="Bilodeau G."/>
        </authorList>
    </citation>
    <scope>NUCLEOTIDE SEQUENCE [LARGE SCALE GENOMIC DNA]</scope>
    <source>
        <strain evidence="2 3">CBS 160.35</strain>
    </source>
</reference>
<organism evidence="2 3">
    <name type="scientific">Lachnellula occidentalis</name>
    <dbReference type="NCBI Taxonomy" id="215460"/>
    <lineage>
        <taxon>Eukaryota</taxon>
        <taxon>Fungi</taxon>
        <taxon>Dikarya</taxon>
        <taxon>Ascomycota</taxon>
        <taxon>Pezizomycotina</taxon>
        <taxon>Leotiomycetes</taxon>
        <taxon>Helotiales</taxon>
        <taxon>Lachnaceae</taxon>
        <taxon>Lachnellula</taxon>
    </lineage>
</organism>
<dbReference type="Pfam" id="PF04081">
    <property type="entry name" value="DNA_pol_delta_4"/>
    <property type="match status" value="1"/>
</dbReference>
<proteinExistence type="predicted"/>
<name>A0A8H8S792_9HELO</name>
<dbReference type="GO" id="GO:0003887">
    <property type="term" value="F:DNA-directed DNA polymerase activity"/>
    <property type="evidence" value="ECO:0007669"/>
    <property type="project" value="TreeGrafter"/>
</dbReference>